<evidence type="ECO:0000313" key="1">
    <source>
        <dbReference type="EnsemblPlants" id="AET7Gv20317300.3"/>
    </source>
</evidence>
<protein>
    <submittedName>
        <fullName evidence="1">Uncharacterized protein</fullName>
    </submittedName>
</protein>
<reference evidence="2" key="2">
    <citation type="journal article" date="2017" name="Nat. Plants">
        <title>The Aegilops tauschii genome reveals multiple impacts of transposons.</title>
        <authorList>
            <person name="Zhao G."/>
            <person name="Zou C."/>
            <person name="Li K."/>
            <person name="Wang K."/>
            <person name="Li T."/>
            <person name="Gao L."/>
            <person name="Zhang X."/>
            <person name="Wang H."/>
            <person name="Yang Z."/>
            <person name="Liu X."/>
            <person name="Jiang W."/>
            <person name="Mao L."/>
            <person name="Kong X."/>
            <person name="Jiao Y."/>
            <person name="Jia J."/>
        </authorList>
    </citation>
    <scope>NUCLEOTIDE SEQUENCE [LARGE SCALE GENOMIC DNA]</scope>
    <source>
        <strain evidence="2">cv. AL8/78</strain>
    </source>
</reference>
<dbReference type="Proteomes" id="UP000015105">
    <property type="component" value="Chromosome 7D"/>
</dbReference>
<reference evidence="1" key="5">
    <citation type="journal article" date="2021" name="G3 (Bethesda)">
        <title>Aegilops tauschii genome assembly Aet v5.0 features greater sequence contiguity and improved annotation.</title>
        <authorList>
            <person name="Wang L."/>
            <person name="Zhu T."/>
            <person name="Rodriguez J.C."/>
            <person name="Deal K.R."/>
            <person name="Dubcovsky J."/>
            <person name="McGuire P.E."/>
            <person name="Lux T."/>
            <person name="Spannagl M."/>
            <person name="Mayer K.F.X."/>
            <person name="Baldrich P."/>
            <person name="Meyers B.C."/>
            <person name="Huo N."/>
            <person name="Gu Y.Q."/>
            <person name="Zhou H."/>
            <person name="Devos K.M."/>
            <person name="Bennetzen J.L."/>
            <person name="Unver T."/>
            <person name="Budak H."/>
            <person name="Gulick P.J."/>
            <person name="Galiba G."/>
            <person name="Kalapos B."/>
            <person name="Nelson D.R."/>
            <person name="Li P."/>
            <person name="You F.M."/>
            <person name="Luo M.C."/>
            <person name="Dvorak J."/>
        </authorList>
    </citation>
    <scope>NUCLEOTIDE SEQUENCE [LARGE SCALE GENOMIC DNA]</scope>
    <source>
        <strain evidence="1">cv. AL8/78</strain>
    </source>
</reference>
<keyword evidence="2" id="KW-1185">Reference proteome</keyword>
<reference evidence="2" key="1">
    <citation type="journal article" date="2014" name="Science">
        <title>Ancient hybridizations among the ancestral genomes of bread wheat.</title>
        <authorList>
            <consortium name="International Wheat Genome Sequencing Consortium,"/>
            <person name="Marcussen T."/>
            <person name="Sandve S.R."/>
            <person name="Heier L."/>
            <person name="Spannagl M."/>
            <person name="Pfeifer M."/>
            <person name="Jakobsen K.S."/>
            <person name="Wulff B.B."/>
            <person name="Steuernagel B."/>
            <person name="Mayer K.F."/>
            <person name="Olsen O.A."/>
        </authorList>
    </citation>
    <scope>NUCLEOTIDE SEQUENCE [LARGE SCALE GENOMIC DNA]</scope>
    <source>
        <strain evidence="2">cv. AL8/78</strain>
    </source>
</reference>
<dbReference type="AlphaFoldDB" id="A0A453QTX2"/>
<accession>A0A453QTX2</accession>
<sequence length="80" mass="8986">CARRMLVPSLQPRCSHDMLARLPRVNPTCTPKRIAADHATQLYGDVNRSIHGKLTDLAKTVGLSWLDRVTYTPYLVVLGR</sequence>
<reference evidence="1" key="4">
    <citation type="submission" date="2019-03" db="UniProtKB">
        <authorList>
            <consortium name="EnsemblPlants"/>
        </authorList>
    </citation>
    <scope>IDENTIFICATION</scope>
</reference>
<proteinExistence type="predicted"/>
<evidence type="ECO:0000313" key="2">
    <source>
        <dbReference type="Proteomes" id="UP000015105"/>
    </source>
</evidence>
<name>A0A453QTX2_AEGTS</name>
<dbReference type="EnsemblPlants" id="AET7Gv20317300.3">
    <property type="protein sequence ID" value="AET7Gv20317300.3"/>
    <property type="gene ID" value="AET7Gv20317300"/>
</dbReference>
<dbReference type="Gramene" id="AET7Gv20317300.3">
    <property type="protein sequence ID" value="AET7Gv20317300.3"/>
    <property type="gene ID" value="AET7Gv20317300"/>
</dbReference>
<organism evidence="1 2">
    <name type="scientific">Aegilops tauschii subsp. strangulata</name>
    <name type="common">Goatgrass</name>
    <dbReference type="NCBI Taxonomy" id="200361"/>
    <lineage>
        <taxon>Eukaryota</taxon>
        <taxon>Viridiplantae</taxon>
        <taxon>Streptophyta</taxon>
        <taxon>Embryophyta</taxon>
        <taxon>Tracheophyta</taxon>
        <taxon>Spermatophyta</taxon>
        <taxon>Magnoliopsida</taxon>
        <taxon>Liliopsida</taxon>
        <taxon>Poales</taxon>
        <taxon>Poaceae</taxon>
        <taxon>BOP clade</taxon>
        <taxon>Pooideae</taxon>
        <taxon>Triticodae</taxon>
        <taxon>Triticeae</taxon>
        <taxon>Triticinae</taxon>
        <taxon>Aegilops</taxon>
    </lineage>
</organism>
<reference evidence="1" key="3">
    <citation type="journal article" date="2017" name="Nature">
        <title>Genome sequence of the progenitor of the wheat D genome Aegilops tauschii.</title>
        <authorList>
            <person name="Luo M.C."/>
            <person name="Gu Y.Q."/>
            <person name="Puiu D."/>
            <person name="Wang H."/>
            <person name="Twardziok S.O."/>
            <person name="Deal K.R."/>
            <person name="Huo N."/>
            <person name="Zhu T."/>
            <person name="Wang L."/>
            <person name="Wang Y."/>
            <person name="McGuire P.E."/>
            <person name="Liu S."/>
            <person name="Long H."/>
            <person name="Ramasamy R.K."/>
            <person name="Rodriguez J.C."/>
            <person name="Van S.L."/>
            <person name="Yuan L."/>
            <person name="Wang Z."/>
            <person name="Xia Z."/>
            <person name="Xiao L."/>
            <person name="Anderson O.D."/>
            <person name="Ouyang S."/>
            <person name="Liang Y."/>
            <person name="Zimin A.V."/>
            <person name="Pertea G."/>
            <person name="Qi P."/>
            <person name="Bennetzen J.L."/>
            <person name="Dai X."/>
            <person name="Dawson M.W."/>
            <person name="Muller H.G."/>
            <person name="Kugler K."/>
            <person name="Rivarola-Duarte L."/>
            <person name="Spannagl M."/>
            <person name="Mayer K.F.X."/>
            <person name="Lu F.H."/>
            <person name="Bevan M.W."/>
            <person name="Leroy P."/>
            <person name="Li P."/>
            <person name="You F.M."/>
            <person name="Sun Q."/>
            <person name="Liu Z."/>
            <person name="Lyons E."/>
            <person name="Wicker T."/>
            <person name="Salzberg S.L."/>
            <person name="Devos K.M."/>
            <person name="Dvorak J."/>
        </authorList>
    </citation>
    <scope>NUCLEOTIDE SEQUENCE [LARGE SCALE GENOMIC DNA]</scope>
    <source>
        <strain evidence="1">cv. AL8/78</strain>
    </source>
</reference>